<feature type="region of interest" description="Disordered" evidence="1">
    <location>
        <begin position="38"/>
        <end position="57"/>
    </location>
</feature>
<name>A0A835R1C6_VANPL</name>
<dbReference type="EMBL" id="JADCNM010000006">
    <property type="protein sequence ID" value="KAG0477612.1"/>
    <property type="molecule type" value="Genomic_DNA"/>
</dbReference>
<organism evidence="3 4">
    <name type="scientific">Vanilla planifolia</name>
    <name type="common">Vanilla</name>
    <dbReference type="NCBI Taxonomy" id="51239"/>
    <lineage>
        <taxon>Eukaryota</taxon>
        <taxon>Viridiplantae</taxon>
        <taxon>Streptophyta</taxon>
        <taxon>Embryophyta</taxon>
        <taxon>Tracheophyta</taxon>
        <taxon>Spermatophyta</taxon>
        <taxon>Magnoliopsida</taxon>
        <taxon>Liliopsida</taxon>
        <taxon>Asparagales</taxon>
        <taxon>Orchidaceae</taxon>
        <taxon>Vanilloideae</taxon>
        <taxon>Vanilleae</taxon>
        <taxon>Vanilla</taxon>
    </lineage>
</organism>
<dbReference type="AlphaFoldDB" id="A0A835R1C6"/>
<gene>
    <name evidence="2" type="ORF">HPP92_012323</name>
    <name evidence="3" type="ORF">HPP92_012331</name>
</gene>
<proteinExistence type="predicted"/>
<dbReference type="Proteomes" id="UP000639772">
    <property type="component" value="Chromosome 6"/>
</dbReference>
<evidence type="ECO:0000256" key="1">
    <source>
        <dbReference type="SAM" id="MobiDB-lite"/>
    </source>
</evidence>
<sequence length="57" mass="6549">MKRKRADAIMSTPGSRRTGMDRHWAVDSEPTVTAIKFGKRERDCEGGDDDRKERNLN</sequence>
<protein>
    <submittedName>
        <fullName evidence="3">Uncharacterized protein</fullName>
    </submittedName>
</protein>
<comment type="caution">
    <text evidence="3">The sequence shown here is derived from an EMBL/GenBank/DDBJ whole genome shotgun (WGS) entry which is preliminary data.</text>
</comment>
<dbReference type="EMBL" id="JADCNM010000006">
    <property type="protein sequence ID" value="KAG0477604.1"/>
    <property type="molecule type" value="Genomic_DNA"/>
</dbReference>
<evidence type="ECO:0000313" key="2">
    <source>
        <dbReference type="EMBL" id="KAG0477604.1"/>
    </source>
</evidence>
<evidence type="ECO:0000313" key="4">
    <source>
        <dbReference type="Proteomes" id="UP000639772"/>
    </source>
</evidence>
<feature type="region of interest" description="Disordered" evidence="1">
    <location>
        <begin position="1"/>
        <end position="21"/>
    </location>
</feature>
<accession>A0A835R1C6</accession>
<evidence type="ECO:0000313" key="3">
    <source>
        <dbReference type="EMBL" id="KAG0477612.1"/>
    </source>
</evidence>
<reference evidence="3 4" key="1">
    <citation type="journal article" date="2020" name="Nat. Food">
        <title>A phased Vanilla planifolia genome enables genetic improvement of flavour and production.</title>
        <authorList>
            <person name="Hasing T."/>
            <person name="Tang H."/>
            <person name="Brym M."/>
            <person name="Khazi F."/>
            <person name="Huang T."/>
            <person name="Chambers A.H."/>
        </authorList>
    </citation>
    <scope>NUCLEOTIDE SEQUENCE [LARGE SCALE GENOMIC DNA]</scope>
    <source>
        <tissue evidence="3">Leaf</tissue>
    </source>
</reference>